<evidence type="ECO:0000256" key="5">
    <source>
        <dbReference type="ARBA" id="ARBA00022989"/>
    </source>
</evidence>
<comment type="caution">
    <text evidence="9">The sequence shown here is derived from an EMBL/GenBank/DDBJ whole genome shotgun (WGS) entry which is preliminary data.</text>
</comment>
<reference evidence="9" key="1">
    <citation type="journal article" date="2020" name="mSystems">
        <title>Genome- and Community-Level Interaction Insights into Carbon Utilization and Element Cycling Functions of Hydrothermarchaeota in Hydrothermal Sediment.</title>
        <authorList>
            <person name="Zhou Z."/>
            <person name="Liu Y."/>
            <person name="Xu W."/>
            <person name="Pan J."/>
            <person name="Luo Z.H."/>
            <person name="Li M."/>
        </authorList>
    </citation>
    <scope>NUCLEOTIDE SEQUENCE [LARGE SCALE GENOMIC DNA]</scope>
    <source>
        <strain evidence="9">SpSt-776</strain>
    </source>
</reference>
<gene>
    <name evidence="9" type="ORF">ENV62_07555</name>
</gene>
<dbReference type="Pfam" id="PF02683">
    <property type="entry name" value="DsbD_TM"/>
    <property type="match status" value="1"/>
</dbReference>
<comment type="subcellular location">
    <subcellularLocation>
        <location evidence="1">Membrane</location>
        <topology evidence="1">Multi-pass membrane protein</topology>
    </subcellularLocation>
</comment>
<dbReference type="GO" id="GO:0017004">
    <property type="term" value="P:cytochrome complex assembly"/>
    <property type="evidence" value="ECO:0007669"/>
    <property type="project" value="UniProtKB-KW"/>
</dbReference>
<comment type="similarity">
    <text evidence="2">Belongs to the DsbD family.</text>
</comment>
<organism evidence="9">
    <name type="scientific">Desulfobacca acetoxidans</name>
    <dbReference type="NCBI Taxonomy" id="60893"/>
    <lineage>
        <taxon>Bacteria</taxon>
        <taxon>Pseudomonadati</taxon>
        <taxon>Thermodesulfobacteriota</taxon>
        <taxon>Desulfobaccia</taxon>
        <taxon>Desulfobaccales</taxon>
        <taxon>Desulfobaccaceae</taxon>
        <taxon>Desulfobacca</taxon>
    </lineage>
</organism>
<feature type="transmembrane region" description="Helical" evidence="7">
    <location>
        <begin position="173"/>
        <end position="193"/>
    </location>
</feature>
<dbReference type="EMBL" id="DTHB01000049">
    <property type="protein sequence ID" value="HGB15073.1"/>
    <property type="molecule type" value="Genomic_DNA"/>
</dbReference>
<feature type="transmembrane region" description="Helical" evidence="7">
    <location>
        <begin position="58"/>
        <end position="86"/>
    </location>
</feature>
<feature type="transmembrane region" description="Helical" evidence="7">
    <location>
        <begin position="20"/>
        <end position="46"/>
    </location>
</feature>
<dbReference type="GO" id="GO:0016020">
    <property type="term" value="C:membrane"/>
    <property type="evidence" value="ECO:0007669"/>
    <property type="project" value="UniProtKB-SubCell"/>
</dbReference>
<evidence type="ECO:0000259" key="8">
    <source>
        <dbReference type="Pfam" id="PF02683"/>
    </source>
</evidence>
<evidence type="ECO:0000256" key="6">
    <source>
        <dbReference type="ARBA" id="ARBA00023136"/>
    </source>
</evidence>
<protein>
    <submittedName>
        <fullName evidence="9">Cytochrome c biogenesis protein CcdA</fullName>
    </submittedName>
</protein>
<dbReference type="InterPro" id="IPR051790">
    <property type="entry name" value="Cytochrome_c-biogenesis_DsbD"/>
</dbReference>
<feature type="transmembrane region" description="Helical" evidence="7">
    <location>
        <begin position="205"/>
        <end position="225"/>
    </location>
</feature>
<feature type="transmembrane region" description="Helical" evidence="7">
    <location>
        <begin position="92"/>
        <end position="116"/>
    </location>
</feature>
<keyword evidence="4" id="KW-0201">Cytochrome c-type biogenesis</keyword>
<name>A0A7C3WMA9_9BACT</name>
<evidence type="ECO:0000256" key="3">
    <source>
        <dbReference type="ARBA" id="ARBA00022692"/>
    </source>
</evidence>
<proteinExistence type="inferred from homology"/>
<feature type="domain" description="Cytochrome C biogenesis protein transmembrane" evidence="8">
    <location>
        <begin position="22"/>
        <end position="193"/>
    </location>
</feature>
<accession>A0A7C3WMA9</accession>
<evidence type="ECO:0000313" key="9">
    <source>
        <dbReference type="EMBL" id="HGB15073.1"/>
    </source>
</evidence>
<evidence type="ECO:0000256" key="1">
    <source>
        <dbReference type="ARBA" id="ARBA00004141"/>
    </source>
</evidence>
<dbReference type="PANTHER" id="PTHR31272:SF6">
    <property type="entry name" value="CYTOCHROME C-TYPE BIOGENESIS CCDA-LIKE CHLOROPLASTIC PROTEIN"/>
    <property type="match status" value="1"/>
</dbReference>
<dbReference type="InterPro" id="IPR003834">
    <property type="entry name" value="Cyt_c_assmbl_TM_dom"/>
</dbReference>
<keyword evidence="3 7" id="KW-0812">Transmembrane</keyword>
<sequence length="231" mass="23594">MGLSDTLGQVLQSHPILAYGASYLGGVIATASPCILASIPLVIGLVGGYAGGSKKQAFAYSLSFVLGLAVVMSALGAAAAVMGTLFGDVGTYWYFIVAVILMVMGLQLAGLINLNLGGKSQKFLPKQTGLLGALILGMLFGLVLSPCASPVLAVILTLVAFQGKVAYGSSLLFAYALGQGTLIILAGTFTGAINQYLQSRGAKVGAVLQQAAGCLLFFAGAYIFFQGIRNL</sequence>
<evidence type="ECO:0000256" key="7">
    <source>
        <dbReference type="SAM" id="Phobius"/>
    </source>
</evidence>
<keyword evidence="5 7" id="KW-1133">Transmembrane helix</keyword>
<feature type="transmembrane region" description="Helical" evidence="7">
    <location>
        <begin position="128"/>
        <end position="161"/>
    </location>
</feature>
<evidence type="ECO:0000256" key="2">
    <source>
        <dbReference type="ARBA" id="ARBA00006143"/>
    </source>
</evidence>
<keyword evidence="6 7" id="KW-0472">Membrane</keyword>
<dbReference type="PANTHER" id="PTHR31272">
    <property type="entry name" value="CYTOCHROME C-TYPE BIOGENESIS PROTEIN HI_1454-RELATED"/>
    <property type="match status" value="1"/>
</dbReference>
<evidence type="ECO:0000256" key="4">
    <source>
        <dbReference type="ARBA" id="ARBA00022748"/>
    </source>
</evidence>
<dbReference type="AlphaFoldDB" id="A0A7C3WMA9"/>